<dbReference type="SUPFAM" id="SSF53335">
    <property type="entry name" value="S-adenosyl-L-methionine-dependent methyltransferases"/>
    <property type="match status" value="1"/>
</dbReference>
<dbReference type="SMART" id="SM00650">
    <property type="entry name" value="rADc"/>
    <property type="match status" value="1"/>
</dbReference>
<dbReference type="PROSITE" id="PS01131">
    <property type="entry name" value="RRNA_A_DIMETH"/>
    <property type="match status" value="1"/>
</dbReference>
<keyword evidence="11" id="KW-1185">Reference proteome</keyword>
<keyword evidence="3 7" id="KW-0489">Methyltransferase</keyword>
<evidence type="ECO:0000256" key="8">
    <source>
        <dbReference type="PROSITE-ProRule" id="PRU01026"/>
    </source>
</evidence>
<evidence type="ECO:0000256" key="1">
    <source>
        <dbReference type="ARBA" id="ARBA00022490"/>
    </source>
</evidence>
<feature type="binding site" evidence="7 8">
    <location>
        <position position="12"/>
    </location>
    <ligand>
        <name>S-adenosyl-L-methionine</name>
        <dbReference type="ChEBI" id="CHEBI:59789"/>
    </ligand>
</feature>
<name>A0ABV8CDR3_9GAMM</name>
<comment type="function">
    <text evidence="7">Specifically dimethylates two adjacent adenosines (A1518 and A1519) in the loop of a conserved hairpin near the 3'-end of 16S rRNA in the 30S particle. May play a critical role in biogenesis of 30S subunits.</text>
</comment>
<dbReference type="Gene3D" id="3.40.50.150">
    <property type="entry name" value="Vaccinia Virus protein VP39"/>
    <property type="match status" value="1"/>
</dbReference>
<dbReference type="Proteomes" id="UP001595758">
    <property type="component" value="Unassembled WGS sequence"/>
</dbReference>
<keyword evidence="2 7" id="KW-0698">rRNA processing</keyword>
<gene>
    <name evidence="7 10" type="primary">rsmA</name>
    <name evidence="7" type="synonym">ksgA</name>
    <name evidence="10" type="ORF">ACFORL_04560</name>
</gene>
<dbReference type="PANTHER" id="PTHR11727">
    <property type="entry name" value="DIMETHYLADENOSINE TRANSFERASE"/>
    <property type="match status" value="1"/>
</dbReference>
<dbReference type="InterPro" id="IPR001737">
    <property type="entry name" value="KsgA/Erm"/>
</dbReference>
<feature type="binding site" evidence="7 8">
    <location>
        <position position="14"/>
    </location>
    <ligand>
        <name>S-adenosyl-L-methionine</name>
        <dbReference type="ChEBI" id="CHEBI:59789"/>
    </ligand>
</feature>
<dbReference type="EMBL" id="JBHSAB010000004">
    <property type="protein sequence ID" value="MFC3908346.1"/>
    <property type="molecule type" value="Genomic_DNA"/>
</dbReference>
<dbReference type="Pfam" id="PF00398">
    <property type="entry name" value="RrnaAD"/>
    <property type="match status" value="1"/>
</dbReference>
<sequence>MNHRARKRFGQNFLQSQPVIETILAALNLQHDDKVVEIGPGLGALTKPLLRRLDKLSAIEIDKDLQAYWQSLPEAQEKLDLIGADALAINYSQWGNDLRIVGNLPYNISTPLLLHLLSYTHIIRDMHFMLQKEVVERLAGQPGTRDYGRLSVMVQYHCEVEYLFDVPPEAFEPMPKVDSAIVRLTPYSTPPFKRVAVDVLEKLVATAFGMRRKTLANNLKPLISADKLEALGIDPGLRPEQITVAQYVDLANHQTNQ</sequence>
<evidence type="ECO:0000313" key="11">
    <source>
        <dbReference type="Proteomes" id="UP001595758"/>
    </source>
</evidence>
<comment type="caution">
    <text evidence="10">The sequence shown here is derived from an EMBL/GenBank/DDBJ whole genome shotgun (WGS) entry which is preliminary data.</text>
</comment>
<keyword evidence="5 7" id="KW-0949">S-adenosyl-L-methionine</keyword>
<evidence type="ECO:0000256" key="2">
    <source>
        <dbReference type="ARBA" id="ARBA00022552"/>
    </source>
</evidence>
<dbReference type="PANTHER" id="PTHR11727:SF7">
    <property type="entry name" value="DIMETHYLADENOSINE TRANSFERASE-RELATED"/>
    <property type="match status" value="1"/>
</dbReference>
<evidence type="ECO:0000256" key="7">
    <source>
        <dbReference type="HAMAP-Rule" id="MF_00607"/>
    </source>
</evidence>
<protein>
    <recommendedName>
        <fullName evidence="7">Ribosomal RNA small subunit methyltransferase A</fullName>
        <ecNumber evidence="7">2.1.1.182</ecNumber>
    </recommendedName>
    <alternativeName>
        <fullName evidence="7">16S rRNA (adenine(1518)-N(6)/adenine(1519)-N(6))-dimethyltransferase</fullName>
    </alternativeName>
    <alternativeName>
        <fullName evidence="7">16S rRNA dimethyladenosine transferase</fullName>
    </alternativeName>
    <alternativeName>
        <fullName evidence="7">16S rRNA dimethylase</fullName>
    </alternativeName>
    <alternativeName>
        <fullName evidence="7">S-adenosylmethionine-6-N', N'-adenosyl(rRNA) dimethyltransferase</fullName>
    </alternativeName>
</protein>
<feature type="domain" description="Ribosomal RNA adenine methylase transferase N-terminal" evidence="9">
    <location>
        <begin position="19"/>
        <end position="188"/>
    </location>
</feature>
<feature type="binding site" evidence="7 8">
    <location>
        <position position="60"/>
    </location>
    <ligand>
        <name>S-adenosyl-L-methionine</name>
        <dbReference type="ChEBI" id="CHEBI:59789"/>
    </ligand>
</feature>
<evidence type="ECO:0000256" key="6">
    <source>
        <dbReference type="ARBA" id="ARBA00022884"/>
    </source>
</evidence>
<evidence type="ECO:0000313" key="10">
    <source>
        <dbReference type="EMBL" id="MFC3908346.1"/>
    </source>
</evidence>
<feature type="binding site" evidence="7 8">
    <location>
        <position position="85"/>
    </location>
    <ligand>
        <name>S-adenosyl-L-methionine</name>
        <dbReference type="ChEBI" id="CHEBI:59789"/>
    </ligand>
</feature>
<keyword evidence="4 7" id="KW-0808">Transferase</keyword>
<dbReference type="EC" id="2.1.1.182" evidence="7"/>
<evidence type="ECO:0000256" key="4">
    <source>
        <dbReference type="ARBA" id="ARBA00022679"/>
    </source>
</evidence>
<accession>A0ABV8CDR3</accession>
<keyword evidence="6 7" id="KW-0694">RNA-binding</keyword>
<dbReference type="HAMAP" id="MF_00607">
    <property type="entry name" value="16SrRNA_methyltr_A"/>
    <property type="match status" value="1"/>
</dbReference>
<evidence type="ECO:0000259" key="9">
    <source>
        <dbReference type="SMART" id="SM00650"/>
    </source>
</evidence>
<dbReference type="InterPro" id="IPR023165">
    <property type="entry name" value="rRNA_Ade_diMease-like_C"/>
</dbReference>
<proteinExistence type="inferred from homology"/>
<dbReference type="NCBIfam" id="TIGR00755">
    <property type="entry name" value="ksgA"/>
    <property type="match status" value="1"/>
</dbReference>
<dbReference type="InterPro" id="IPR020598">
    <property type="entry name" value="rRNA_Ade_methylase_Trfase_N"/>
</dbReference>
<feature type="binding site" evidence="7 8">
    <location>
        <position position="103"/>
    </location>
    <ligand>
        <name>S-adenosyl-L-methionine</name>
        <dbReference type="ChEBI" id="CHEBI:59789"/>
    </ligand>
</feature>
<organism evidence="10 11">
    <name type="scientific">Legionella dresdenensis</name>
    <dbReference type="NCBI Taxonomy" id="450200"/>
    <lineage>
        <taxon>Bacteria</taxon>
        <taxon>Pseudomonadati</taxon>
        <taxon>Pseudomonadota</taxon>
        <taxon>Gammaproteobacteria</taxon>
        <taxon>Legionellales</taxon>
        <taxon>Legionellaceae</taxon>
        <taxon>Legionella</taxon>
    </lineage>
</organism>
<dbReference type="InterPro" id="IPR020596">
    <property type="entry name" value="rRNA_Ade_Mease_Trfase_CS"/>
</dbReference>
<evidence type="ECO:0000256" key="3">
    <source>
        <dbReference type="ARBA" id="ARBA00022603"/>
    </source>
</evidence>
<feature type="binding site" evidence="7 8">
    <location>
        <position position="39"/>
    </location>
    <ligand>
        <name>S-adenosyl-L-methionine</name>
        <dbReference type="ChEBI" id="CHEBI:59789"/>
    </ligand>
</feature>
<comment type="subcellular location">
    <subcellularLocation>
        <location evidence="7">Cytoplasm</location>
    </subcellularLocation>
</comment>
<dbReference type="GO" id="GO:0052908">
    <property type="term" value="F:16S rRNA (adenine(1518)-N(6)/adenine(1519)-N(6))-dimethyltransferase activity"/>
    <property type="evidence" value="ECO:0007669"/>
    <property type="project" value="UniProtKB-EC"/>
</dbReference>
<comment type="similarity">
    <text evidence="7">Belongs to the class I-like SAM-binding methyltransferase superfamily. rRNA adenine N(6)-methyltransferase family. RsmA subfamily.</text>
</comment>
<dbReference type="InterPro" id="IPR029063">
    <property type="entry name" value="SAM-dependent_MTases_sf"/>
</dbReference>
<dbReference type="Gene3D" id="1.10.8.100">
    <property type="entry name" value="Ribosomal RNA adenine dimethylase-like, domain 2"/>
    <property type="match status" value="1"/>
</dbReference>
<comment type="catalytic activity">
    <reaction evidence="7">
        <text>adenosine(1518)/adenosine(1519) in 16S rRNA + 4 S-adenosyl-L-methionine = N(6)-dimethyladenosine(1518)/N(6)-dimethyladenosine(1519) in 16S rRNA + 4 S-adenosyl-L-homocysteine + 4 H(+)</text>
        <dbReference type="Rhea" id="RHEA:19609"/>
        <dbReference type="Rhea" id="RHEA-COMP:10232"/>
        <dbReference type="Rhea" id="RHEA-COMP:10233"/>
        <dbReference type="ChEBI" id="CHEBI:15378"/>
        <dbReference type="ChEBI" id="CHEBI:57856"/>
        <dbReference type="ChEBI" id="CHEBI:59789"/>
        <dbReference type="ChEBI" id="CHEBI:74411"/>
        <dbReference type="ChEBI" id="CHEBI:74493"/>
        <dbReference type="EC" id="2.1.1.182"/>
    </reaction>
</comment>
<reference evidence="11" key="1">
    <citation type="journal article" date="2019" name="Int. J. Syst. Evol. Microbiol.">
        <title>The Global Catalogue of Microorganisms (GCM) 10K type strain sequencing project: providing services to taxonomists for standard genome sequencing and annotation.</title>
        <authorList>
            <consortium name="The Broad Institute Genomics Platform"/>
            <consortium name="The Broad Institute Genome Sequencing Center for Infectious Disease"/>
            <person name="Wu L."/>
            <person name="Ma J."/>
        </authorList>
    </citation>
    <scope>NUCLEOTIDE SEQUENCE [LARGE SCALE GENOMIC DNA]</scope>
    <source>
        <strain evidence="11">CCUG 59858</strain>
    </source>
</reference>
<dbReference type="RefSeq" id="WP_382341534.1">
    <property type="nucleotide sequence ID" value="NZ_JBHSAB010000004.1"/>
</dbReference>
<dbReference type="InterPro" id="IPR011530">
    <property type="entry name" value="rRNA_adenine_dimethylase"/>
</dbReference>
<dbReference type="PROSITE" id="PS51689">
    <property type="entry name" value="SAM_RNA_A_N6_MT"/>
    <property type="match status" value="1"/>
</dbReference>
<evidence type="ECO:0000256" key="5">
    <source>
        <dbReference type="ARBA" id="ARBA00022691"/>
    </source>
</evidence>
<keyword evidence="1 7" id="KW-0963">Cytoplasm</keyword>